<proteinExistence type="predicted"/>
<sequence length="185" mass="20668">MGDRVRCFNCFSSFWGQDCAYFSWIGTRVAAAKLVRGSCVKLYKSSNCESQDCGVQACSLAYPKVNQPTLPETIYHNLNSAQTCETSAKTVLCPNGTWVRRMDFSVDDLRSGITIYCYEPGSASPNVTYNTQGKRLPTYSSQYCQGSTRAVKIYRNTTYNFISKAEAICKYSDDIDADTLQCDKT</sequence>
<feature type="non-terminal residue" evidence="1">
    <location>
        <position position="1"/>
    </location>
</feature>
<dbReference type="OrthoDB" id="8284999at2759"/>
<keyword evidence="2" id="KW-1185">Reference proteome</keyword>
<gene>
    <name evidence="1" type="ORF">AFUS01_LOCUS34879</name>
</gene>
<dbReference type="EMBL" id="CAJVCH010533788">
    <property type="protein sequence ID" value="CAG7824735.1"/>
    <property type="molecule type" value="Genomic_DNA"/>
</dbReference>
<reference evidence="1" key="1">
    <citation type="submission" date="2021-06" db="EMBL/GenBank/DDBJ databases">
        <authorList>
            <person name="Hodson N. C."/>
            <person name="Mongue J. A."/>
            <person name="Jaron S. K."/>
        </authorList>
    </citation>
    <scope>NUCLEOTIDE SEQUENCE</scope>
</reference>
<accession>A0A8J2LM17</accession>
<evidence type="ECO:0000313" key="1">
    <source>
        <dbReference type="EMBL" id="CAG7824735.1"/>
    </source>
</evidence>
<organism evidence="1 2">
    <name type="scientific">Allacma fusca</name>
    <dbReference type="NCBI Taxonomy" id="39272"/>
    <lineage>
        <taxon>Eukaryota</taxon>
        <taxon>Metazoa</taxon>
        <taxon>Ecdysozoa</taxon>
        <taxon>Arthropoda</taxon>
        <taxon>Hexapoda</taxon>
        <taxon>Collembola</taxon>
        <taxon>Symphypleona</taxon>
        <taxon>Sminthuridae</taxon>
        <taxon>Allacma</taxon>
    </lineage>
</organism>
<comment type="caution">
    <text evidence="1">The sequence shown here is derived from an EMBL/GenBank/DDBJ whole genome shotgun (WGS) entry which is preliminary data.</text>
</comment>
<name>A0A8J2LM17_9HEXA</name>
<dbReference type="Proteomes" id="UP000708208">
    <property type="component" value="Unassembled WGS sequence"/>
</dbReference>
<evidence type="ECO:0000313" key="2">
    <source>
        <dbReference type="Proteomes" id="UP000708208"/>
    </source>
</evidence>
<protein>
    <submittedName>
        <fullName evidence="1">Uncharacterized protein</fullName>
    </submittedName>
</protein>
<dbReference type="AlphaFoldDB" id="A0A8J2LM17"/>